<accession>A0ABV3X1G6</accession>
<feature type="region of interest" description="Disordered" evidence="1">
    <location>
        <begin position="14"/>
        <end position="56"/>
    </location>
</feature>
<feature type="non-terminal residue" evidence="3">
    <location>
        <position position="1"/>
    </location>
</feature>
<dbReference type="EMBL" id="JAZHFV010000037">
    <property type="protein sequence ID" value="MEX4010774.1"/>
    <property type="molecule type" value="Genomic_DNA"/>
</dbReference>
<dbReference type="PANTHER" id="PTHR30007:SF0">
    <property type="entry name" value="TRANSPOSASE"/>
    <property type="match status" value="1"/>
</dbReference>
<evidence type="ECO:0000256" key="1">
    <source>
        <dbReference type="SAM" id="MobiDB-lite"/>
    </source>
</evidence>
<dbReference type="Pfam" id="PF01609">
    <property type="entry name" value="DDE_Tnp_1"/>
    <property type="match status" value="1"/>
</dbReference>
<evidence type="ECO:0000259" key="2">
    <source>
        <dbReference type="Pfam" id="PF01609"/>
    </source>
</evidence>
<evidence type="ECO:0000313" key="3">
    <source>
        <dbReference type="EMBL" id="MEX4010774.1"/>
    </source>
</evidence>
<organism evidence="3 4">
    <name type="scientific">Neoaquamicrobium sediminum</name>
    <dbReference type="NCBI Taxonomy" id="1849104"/>
    <lineage>
        <taxon>Bacteria</taxon>
        <taxon>Pseudomonadati</taxon>
        <taxon>Pseudomonadota</taxon>
        <taxon>Alphaproteobacteria</taxon>
        <taxon>Hyphomicrobiales</taxon>
        <taxon>Phyllobacteriaceae</taxon>
        <taxon>Neoaquamicrobium</taxon>
    </lineage>
</organism>
<protein>
    <submittedName>
        <fullName evidence="3">IS5 family transposase</fullName>
    </submittedName>
</protein>
<feature type="domain" description="Transposase IS4-like" evidence="2">
    <location>
        <begin position="23"/>
        <end position="164"/>
    </location>
</feature>
<dbReference type="PANTHER" id="PTHR30007">
    <property type="entry name" value="PHP DOMAIN PROTEIN"/>
    <property type="match status" value="1"/>
</dbReference>
<dbReference type="InterPro" id="IPR002559">
    <property type="entry name" value="Transposase_11"/>
</dbReference>
<name>A0ABV3X1G6_9HYPH</name>
<dbReference type="RefSeq" id="WP_368805380.1">
    <property type="nucleotide sequence ID" value="NZ_JAZHFV010000037.1"/>
</dbReference>
<proteinExistence type="predicted"/>
<sequence length="183" mass="20522">SVFEKINHTLVMMDRERSGREASPSAAIIDSQSVKTTEAGGPRGYDAGKKIKGRKRHALVDTDGRPLLVEPHPADIQDRDSGGPLLQISRPLLPFIKHVWADGGYNHERVTNATNIIVEIVRKPPDQVGFAVLPRRWVVERFFAWISRNRRLAKDFEATINSAATFLYAASVMLLVRRLARQS</sequence>
<evidence type="ECO:0000313" key="4">
    <source>
        <dbReference type="Proteomes" id="UP001559025"/>
    </source>
</evidence>
<dbReference type="NCBIfam" id="NF033580">
    <property type="entry name" value="transpos_IS5_3"/>
    <property type="match status" value="1"/>
</dbReference>
<comment type="caution">
    <text evidence="3">The sequence shown here is derived from an EMBL/GenBank/DDBJ whole genome shotgun (WGS) entry which is preliminary data.</text>
</comment>
<gene>
    <name evidence="3" type="ORF">V1479_26090</name>
</gene>
<keyword evidence="4" id="KW-1185">Reference proteome</keyword>
<dbReference type="Proteomes" id="UP001559025">
    <property type="component" value="Unassembled WGS sequence"/>
</dbReference>
<reference evidence="3 4" key="1">
    <citation type="submission" date="2024-01" db="EMBL/GenBank/DDBJ databases">
        <title>New evidence supports the origin of RcGTA from prophage.</title>
        <authorList>
            <person name="Xu Y."/>
            <person name="Liu B."/>
            <person name="Chen F."/>
        </authorList>
    </citation>
    <scope>NUCLEOTIDE SEQUENCE [LARGE SCALE GENOMIC DNA]</scope>
    <source>
        <strain evidence="3 4">CBW1107-2</strain>
    </source>
</reference>